<evidence type="ECO:0000313" key="4">
    <source>
        <dbReference type="Proteomes" id="UP000789508"/>
    </source>
</evidence>
<evidence type="ECO:0000313" key="3">
    <source>
        <dbReference type="EMBL" id="CAG8556792.1"/>
    </source>
</evidence>
<evidence type="ECO:0000256" key="1">
    <source>
        <dbReference type="SAM" id="MobiDB-lite"/>
    </source>
</evidence>
<dbReference type="EMBL" id="CAJVPS010001991">
    <property type="protein sequence ID" value="CAG8556792.1"/>
    <property type="molecule type" value="Genomic_DNA"/>
</dbReference>
<proteinExistence type="predicted"/>
<keyword evidence="2" id="KW-0472">Membrane</keyword>
<evidence type="ECO:0000256" key="2">
    <source>
        <dbReference type="SAM" id="Phobius"/>
    </source>
</evidence>
<dbReference type="OrthoDB" id="5635254at2759"/>
<reference evidence="3" key="1">
    <citation type="submission" date="2021-06" db="EMBL/GenBank/DDBJ databases">
        <authorList>
            <person name="Kallberg Y."/>
            <person name="Tangrot J."/>
            <person name="Rosling A."/>
        </authorList>
    </citation>
    <scope>NUCLEOTIDE SEQUENCE</scope>
    <source>
        <strain evidence="3">FL130A</strain>
    </source>
</reference>
<feature type="transmembrane region" description="Helical" evidence="2">
    <location>
        <begin position="119"/>
        <end position="140"/>
    </location>
</feature>
<feature type="transmembrane region" description="Helical" evidence="2">
    <location>
        <begin position="85"/>
        <end position="107"/>
    </location>
</feature>
<feature type="transmembrane region" description="Helical" evidence="2">
    <location>
        <begin position="146"/>
        <end position="168"/>
    </location>
</feature>
<feature type="transmembrane region" description="Helical" evidence="2">
    <location>
        <begin position="189"/>
        <end position="212"/>
    </location>
</feature>
<keyword evidence="4" id="KW-1185">Reference proteome</keyword>
<keyword evidence="2" id="KW-0812">Transmembrane</keyword>
<gene>
    <name evidence="3" type="ORF">ALEPTO_LOCUS6149</name>
</gene>
<feature type="transmembrane region" description="Helical" evidence="2">
    <location>
        <begin position="49"/>
        <end position="73"/>
    </location>
</feature>
<feature type="region of interest" description="Disordered" evidence="1">
    <location>
        <begin position="409"/>
        <end position="432"/>
    </location>
</feature>
<dbReference type="AlphaFoldDB" id="A0A9N9FUA5"/>
<organism evidence="3 4">
    <name type="scientific">Ambispora leptoticha</name>
    <dbReference type="NCBI Taxonomy" id="144679"/>
    <lineage>
        <taxon>Eukaryota</taxon>
        <taxon>Fungi</taxon>
        <taxon>Fungi incertae sedis</taxon>
        <taxon>Mucoromycota</taxon>
        <taxon>Glomeromycotina</taxon>
        <taxon>Glomeromycetes</taxon>
        <taxon>Archaeosporales</taxon>
        <taxon>Ambisporaceae</taxon>
        <taxon>Ambispora</taxon>
    </lineage>
</organism>
<keyword evidence="2" id="KW-1133">Transmembrane helix</keyword>
<dbReference type="Proteomes" id="UP000789508">
    <property type="component" value="Unassembled WGS sequence"/>
</dbReference>
<comment type="caution">
    <text evidence="3">The sequence shown here is derived from an EMBL/GenBank/DDBJ whole genome shotgun (WGS) entry which is preliminary data.</text>
</comment>
<accession>A0A9N9FUA5</accession>
<name>A0A9N9FUA5_9GLOM</name>
<sequence>MKDPHATQSIITATLATTTIISSTQTPDLDSDSTLTIPKEFNDPNTLRLLQWVVLLACIFGGAFFYLLATFIHLCVHTYYSRTRLFMITTIACGFGTLRLFLSLYDFATFFAQTTPKTILFICLNILAFGLSDLVLYLRAAPFSKYPLITLIIWALTSITKIVLFSLIDEPRFMYQYNQKYILLIQHRLIIFNVVYDVITIVYYAYISWVFIEHLRERGLLTTGHVYGPTNDHAVKFRRLVHVSITYGLLGMGVVALTRFLRVILSSNGDVSCLMLGLAVAAEVCIVPCMIKAEIESKRSVIRLLSDGGAYGSGGGGNVEKHMSDGADSIMKWRSSVLDNNRHVNIDNTDNGSSPSIIVAGVDDDIRNTMDNRPRNLIISLGSSIIDLEDHNGSRNQSQLLSPYTCSISSTPIVDSPPGTHKTLDTTNTNTR</sequence>
<protein>
    <submittedName>
        <fullName evidence="3">10057_t:CDS:1</fullName>
    </submittedName>
</protein>